<dbReference type="PANTHER" id="PTHR42818">
    <property type="entry name" value="SULFOPYRUVATE DECARBOXYLASE SUBUNIT ALPHA"/>
    <property type="match status" value="1"/>
</dbReference>
<evidence type="ECO:0000256" key="1">
    <source>
        <dbReference type="ARBA" id="ARBA00022793"/>
    </source>
</evidence>
<feature type="transmembrane region" description="Helical" evidence="3">
    <location>
        <begin position="52"/>
        <end position="71"/>
    </location>
</feature>
<dbReference type="GO" id="GO:0044281">
    <property type="term" value="P:small molecule metabolic process"/>
    <property type="evidence" value="ECO:0007669"/>
    <property type="project" value="UniProtKB-ARBA"/>
</dbReference>
<protein>
    <submittedName>
        <fullName evidence="5">Aldehyde dehydrogenase</fullName>
    </submittedName>
</protein>
<dbReference type="InterPro" id="IPR011766">
    <property type="entry name" value="TPP_enzyme_TPP-bd"/>
</dbReference>
<feature type="transmembrane region" description="Helical" evidence="3">
    <location>
        <begin position="18"/>
        <end position="40"/>
    </location>
</feature>
<evidence type="ECO:0000313" key="6">
    <source>
        <dbReference type="Proteomes" id="UP000463700"/>
    </source>
</evidence>
<dbReference type="InterPro" id="IPR029061">
    <property type="entry name" value="THDP-binding"/>
</dbReference>
<evidence type="ECO:0000259" key="4">
    <source>
        <dbReference type="Pfam" id="PF02775"/>
    </source>
</evidence>
<keyword evidence="2" id="KW-0456">Lyase</keyword>
<sequence length="201" mass="21067">MNTASSIASSASIDRREFVARLLALCPNALVVTGLGSPTYDVFASGDSDRYFYLWGAMGGSTSVALGLALAQRDRPVLAITGDGEQLMGIGSLATAGAQQLPNLSVVVLDNGHFGETGMQRSHSSLGTRLAQVARACGIEQAAEIYSLDGVEALAARINARAGLNFAQVHVKADELPRALPSRDGVFVKNRFRQALGFASL</sequence>
<comment type="caution">
    <text evidence="5">The sequence shown here is derived from an EMBL/GenBank/DDBJ whole genome shotgun (WGS) entry which is preliminary data.</text>
</comment>
<dbReference type="Proteomes" id="UP000463700">
    <property type="component" value="Unassembled WGS sequence"/>
</dbReference>
<keyword evidence="3" id="KW-0472">Membrane</keyword>
<dbReference type="OrthoDB" id="6843902at2"/>
<organism evidence="5 6">
    <name type="scientific">Paraburkholderia madseniana</name>
    <dbReference type="NCBI Taxonomy" id="2599607"/>
    <lineage>
        <taxon>Bacteria</taxon>
        <taxon>Pseudomonadati</taxon>
        <taxon>Pseudomonadota</taxon>
        <taxon>Betaproteobacteria</taxon>
        <taxon>Burkholderiales</taxon>
        <taxon>Burkholderiaceae</taxon>
        <taxon>Paraburkholderia</taxon>
    </lineage>
</organism>
<name>A0A6N6WKZ2_9BURK</name>
<dbReference type="PANTHER" id="PTHR42818:SF1">
    <property type="entry name" value="SULFOPYRUVATE DECARBOXYLASE"/>
    <property type="match status" value="1"/>
</dbReference>
<keyword evidence="3" id="KW-1133">Transmembrane helix</keyword>
<accession>A0A6N6WKZ2</accession>
<keyword evidence="1" id="KW-0210">Decarboxylase</keyword>
<dbReference type="SUPFAM" id="SSF52518">
    <property type="entry name" value="Thiamin diphosphate-binding fold (THDP-binding)"/>
    <property type="match status" value="1"/>
</dbReference>
<proteinExistence type="predicted"/>
<dbReference type="EMBL" id="VOSW01000015">
    <property type="protein sequence ID" value="KAE8760070.1"/>
    <property type="molecule type" value="Genomic_DNA"/>
</dbReference>
<dbReference type="InterPro" id="IPR051818">
    <property type="entry name" value="TPP_dependent_decarboxylase"/>
</dbReference>
<evidence type="ECO:0000256" key="2">
    <source>
        <dbReference type="ARBA" id="ARBA00023239"/>
    </source>
</evidence>
<dbReference type="RefSeq" id="WP_154559582.1">
    <property type="nucleotide sequence ID" value="NZ_VOSW01000015.1"/>
</dbReference>
<dbReference type="Gene3D" id="3.40.50.970">
    <property type="match status" value="1"/>
</dbReference>
<dbReference type="Pfam" id="PF02775">
    <property type="entry name" value="TPP_enzyme_C"/>
    <property type="match status" value="1"/>
</dbReference>
<dbReference type="GO" id="GO:0016831">
    <property type="term" value="F:carboxy-lyase activity"/>
    <property type="evidence" value="ECO:0007669"/>
    <property type="project" value="UniProtKB-KW"/>
</dbReference>
<keyword evidence="3" id="KW-0812">Transmembrane</keyword>
<reference evidence="5 6" key="1">
    <citation type="journal article" date="2020" name="Int. J. Syst. Evol. Microbiol.">
        <title>Paraburkholderia madseniana sp. nov., a phenolic acid-degrading bacterium isolated from acidic forest soil.</title>
        <authorList>
            <person name="Wilhelm R.C."/>
            <person name="Murphy S.J.L."/>
            <person name="Feriancek N.M."/>
            <person name="Karasz D.C."/>
            <person name="DeRito C.M."/>
            <person name="Newman J.D."/>
            <person name="Buckley D.H."/>
        </authorList>
    </citation>
    <scope>NUCLEOTIDE SEQUENCE [LARGE SCALE GENOMIC DNA]</scope>
    <source>
        <strain evidence="5 6">RP11</strain>
    </source>
</reference>
<evidence type="ECO:0000256" key="3">
    <source>
        <dbReference type="SAM" id="Phobius"/>
    </source>
</evidence>
<feature type="domain" description="Thiamine pyrophosphate enzyme TPP-binding" evidence="4">
    <location>
        <begin position="54"/>
        <end position="148"/>
    </location>
</feature>
<gene>
    <name evidence="5" type="ORF">FSO04_10205</name>
</gene>
<dbReference type="GO" id="GO:0030976">
    <property type="term" value="F:thiamine pyrophosphate binding"/>
    <property type="evidence" value="ECO:0007669"/>
    <property type="project" value="InterPro"/>
</dbReference>
<dbReference type="AlphaFoldDB" id="A0A6N6WKZ2"/>
<evidence type="ECO:0000313" key="5">
    <source>
        <dbReference type="EMBL" id="KAE8760070.1"/>
    </source>
</evidence>